<evidence type="ECO:0000313" key="5">
    <source>
        <dbReference type="Proteomes" id="UP001058003"/>
    </source>
</evidence>
<dbReference type="EMBL" id="CP073767">
    <property type="protein sequence ID" value="UWZ53594.1"/>
    <property type="molecule type" value="Genomic_DNA"/>
</dbReference>
<keyword evidence="5" id="KW-1185">Reference proteome</keyword>
<dbReference type="Proteomes" id="UP001058003">
    <property type="component" value="Chromosome"/>
</dbReference>
<dbReference type="KEGG" id="daur:Daura_44930"/>
<accession>A0A9Q9IBY4</accession>
<dbReference type="SUPFAM" id="SSF55073">
    <property type="entry name" value="Nucleotide cyclase"/>
    <property type="match status" value="1"/>
</dbReference>
<keyword evidence="1" id="KW-1133">Transmembrane helix</keyword>
<dbReference type="SMART" id="SM00267">
    <property type="entry name" value="GGDEF"/>
    <property type="match status" value="1"/>
</dbReference>
<protein>
    <submittedName>
        <fullName evidence="4">Bifunctional diguanylate cyclase/phosphodiesterase</fullName>
    </submittedName>
</protein>
<proteinExistence type="predicted"/>
<dbReference type="InterPro" id="IPR001633">
    <property type="entry name" value="EAL_dom"/>
</dbReference>
<dbReference type="InterPro" id="IPR029787">
    <property type="entry name" value="Nucleotide_cyclase"/>
</dbReference>
<dbReference type="Gene3D" id="3.20.20.450">
    <property type="entry name" value="EAL domain"/>
    <property type="match status" value="1"/>
</dbReference>
<dbReference type="PANTHER" id="PTHR33121:SF70">
    <property type="entry name" value="SIGNALING PROTEIN YKOW"/>
    <property type="match status" value="1"/>
</dbReference>
<sequence length="492" mass="52386">MRRKPSPHPRPDPMAGRPSTLLAVAGVFLIAFSAAVPGMLRQALSGVAMLVALGAAGAAVLLVRQRAHRLRHSLARSSARSKGLERELRQRATLDPVTGLANRRQLTERLDRVLAGATPGVTVALLDLDGFKDVNDTLGHAAGDELLVQVSQRLRAALPGADLLARLGDDEFAVVWRGPGQALDQAFAQLRPSFPVAGRQVHLTASAGLVAVGDQRGSADVLRDADLALDAAKGAGKDRVVRFDPGLRTAAARQQQLATGLRRALAGGEFTLHYQPVVRLADGRVTAVEALLRWPAGGVPPLTFIPVAEATGLIVPLGWWVLRQACADAREWFERDGVAVTVNVSGRQLREHDFVERVLAVLDETGLPAAALVLELTESVLVDDAERTARLGRLRERGVRIAVDDFGTGYSSLAYLVHLPVDILKIDRTFTASGVDSTLMKVILQLAEGLSLQTVAEGVETDAQAAALKALGCHYGQGYLYSRPVPAGALSF</sequence>
<name>A0A9Q9IBY4_9ACTN</name>
<dbReference type="InterPro" id="IPR035919">
    <property type="entry name" value="EAL_sf"/>
</dbReference>
<keyword evidence="1" id="KW-0472">Membrane</keyword>
<dbReference type="SUPFAM" id="SSF141868">
    <property type="entry name" value="EAL domain-like"/>
    <property type="match status" value="1"/>
</dbReference>
<evidence type="ECO:0000259" key="2">
    <source>
        <dbReference type="PROSITE" id="PS50883"/>
    </source>
</evidence>
<feature type="domain" description="GGDEF" evidence="3">
    <location>
        <begin position="119"/>
        <end position="245"/>
    </location>
</feature>
<organism evidence="4 5">
    <name type="scientific">Dactylosporangium aurantiacum</name>
    <dbReference type="NCBI Taxonomy" id="35754"/>
    <lineage>
        <taxon>Bacteria</taxon>
        <taxon>Bacillati</taxon>
        <taxon>Actinomycetota</taxon>
        <taxon>Actinomycetes</taxon>
        <taxon>Micromonosporales</taxon>
        <taxon>Micromonosporaceae</taxon>
        <taxon>Dactylosporangium</taxon>
    </lineage>
</organism>
<dbReference type="Pfam" id="PF00563">
    <property type="entry name" value="EAL"/>
    <property type="match status" value="1"/>
</dbReference>
<dbReference type="GO" id="GO:0071111">
    <property type="term" value="F:cyclic-guanylate-specific phosphodiesterase activity"/>
    <property type="evidence" value="ECO:0007669"/>
    <property type="project" value="InterPro"/>
</dbReference>
<dbReference type="OrthoDB" id="5240682at2"/>
<dbReference type="AlphaFoldDB" id="A0A9Q9IBY4"/>
<gene>
    <name evidence="4" type="ORF">Daura_44930</name>
</gene>
<dbReference type="SMART" id="SM00052">
    <property type="entry name" value="EAL"/>
    <property type="match status" value="1"/>
</dbReference>
<dbReference type="Gene3D" id="3.30.70.270">
    <property type="match status" value="1"/>
</dbReference>
<evidence type="ECO:0000259" key="3">
    <source>
        <dbReference type="PROSITE" id="PS50887"/>
    </source>
</evidence>
<dbReference type="Pfam" id="PF00990">
    <property type="entry name" value="GGDEF"/>
    <property type="match status" value="1"/>
</dbReference>
<feature type="transmembrane region" description="Helical" evidence="1">
    <location>
        <begin position="43"/>
        <end position="63"/>
    </location>
</feature>
<evidence type="ECO:0000313" key="4">
    <source>
        <dbReference type="EMBL" id="UWZ53594.1"/>
    </source>
</evidence>
<dbReference type="InterPro" id="IPR043128">
    <property type="entry name" value="Rev_trsase/Diguanyl_cyclase"/>
</dbReference>
<dbReference type="InterPro" id="IPR000160">
    <property type="entry name" value="GGDEF_dom"/>
</dbReference>
<dbReference type="RefSeq" id="WP_156090088.1">
    <property type="nucleotide sequence ID" value="NZ_CP073767.1"/>
</dbReference>
<dbReference type="PROSITE" id="PS50883">
    <property type="entry name" value="EAL"/>
    <property type="match status" value="1"/>
</dbReference>
<evidence type="ECO:0000256" key="1">
    <source>
        <dbReference type="SAM" id="Phobius"/>
    </source>
</evidence>
<dbReference type="CDD" id="cd01949">
    <property type="entry name" value="GGDEF"/>
    <property type="match status" value="1"/>
</dbReference>
<dbReference type="NCBIfam" id="TIGR00254">
    <property type="entry name" value="GGDEF"/>
    <property type="match status" value="1"/>
</dbReference>
<dbReference type="InterPro" id="IPR050706">
    <property type="entry name" value="Cyclic-di-GMP_PDE-like"/>
</dbReference>
<dbReference type="CDD" id="cd01948">
    <property type="entry name" value="EAL"/>
    <property type="match status" value="1"/>
</dbReference>
<dbReference type="PROSITE" id="PS50887">
    <property type="entry name" value="GGDEF"/>
    <property type="match status" value="1"/>
</dbReference>
<dbReference type="PANTHER" id="PTHR33121">
    <property type="entry name" value="CYCLIC DI-GMP PHOSPHODIESTERASE PDEF"/>
    <property type="match status" value="1"/>
</dbReference>
<feature type="domain" description="EAL" evidence="2">
    <location>
        <begin position="254"/>
        <end position="492"/>
    </location>
</feature>
<reference evidence="4" key="1">
    <citation type="submission" date="2021-04" db="EMBL/GenBank/DDBJ databases">
        <title>Dactylosporangium aurantiacum NRRL B-8018 full assembly.</title>
        <authorList>
            <person name="Hartkoorn R.C."/>
            <person name="Beaudoing E."/>
            <person name="Hot D."/>
        </authorList>
    </citation>
    <scope>NUCLEOTIDE SEQUENCE</scope>
    <source>
        <strain evidence="4">NRRL B-8018</strain>
    </source>
</reference>
<keyword evidence="1" id="KW-0812">Transmembrane</keyword>